<dbReference type="InterPro" id="IPR000322">
    <property type="entry name" value="Glyco_hydro_31_TIM"/>
</dbReference>
<evidence type="ECO:0000256" key="3">
    <source>
        <dbReference type="ARBA" id="ARBA00012741"/>
    </source>
</evidence>
<proteinExistence type="inferred from homology"/>
<gene>
    <name evidence="7" type="ORF">ASPZODRAFT_126696</name>
</gene>
<dbReference type="Pfam" id="PF21365">
    <property type="entry name" value="Glyco_hydro_31_3rd"/>
    <property type="match status" value="1"/>
</dbReference>
<dbReference type="GO" id="GO:0004558">
    <property type="term" value="F:alpha-1,4-glucosidase activity"/>
    <property type="evidence" value="ECO:0007669"/>
    <property type="project" value="UniProtKB-EC"/>
</dbReference>
<evidence type="ECO:0000313" key="8">
    <source>
        <dbReference type="Proteomes" id="UP000184188"/>
    </source>
</evidence>
<dbReference type="Gene3D" id="3.20.20.80">
    <property type="entry name" value="Glycosidases"/>
    <property type="match status" value="1"/>
</dbReference>
<dbReference type="InterPro" id="IPR048395">
    <property type="entry name" value="Glyco_hydro_31_C"/>
</dbReference>
<evidence type="ECO:0000256" key="2">
    <source>
        <dbReference type="ARBA" id="ARBA00007806"/>
    </source>
</evidence>
<dbReference type="PANTHER" id="PTHR22762:SF89">
    <property type="entry name" value="ALPHA-XYLOSIDASE"/>
    <property type="match status" value="1"/>
</dbReference>
<keyword evidence="4" id="KW-0378">Hydrolase</keyword>
<dbReference type="SUPFAM" id="SSF51011">
    <property type="entry name" value="Glycosyl hydrolase domain"/>
    <property type="match status" value="1"/>
</dbReference>
<comment type="similarity">
    <text evidence="2 4">Belongs to the glycosyl hydrolase 31 family.</text>
</comment>
<evidence type="ECO:0000313" key="7">
    <source>
        <dbReference type="EMBL" id="OJJ50766.1"/>
    </source>
</evidence>
<dbReference type="VEuPathDB" id="FungiDB:ASPZODRAFT_126696"/>
<dbReference type="GO" id="GO:0006491">
    <property type="term" value="P:N-glycan processing"/>
    <property type="evidence" value="ECO:0007669"/>
    <property type="project" value="TreeGrafter"/>
</dbReference>
<dbReference type="CDD" id="cd06595">
    <property type="entry name" value="GH31_u1"/>
    <property type="match status" value="1"/>
</dbReference>
<dbReference type="Proteomes" id="UP000184188">
    <property type="component" value="Unassembled WGS sequence"/>
</dbReference>
<feature type="domain" description="Glycoside hydrolase family 31 TIM barrel" evidence="5">
    <location>
        <begin position="195"/>
        <end position="497"/>
    </location>
</feature>
<feature type="domain" description="Glycosyl hydrolase family 31 C-terminal" evidence="6">
    <location>
        <begin position="507"/>
        <end position="598"/>
    </location>
</feature>
<protein>
    <recommendedName>
        <fullName evidence="3">alpha-glucosidase</fullName>
        <ecNumber evidence="3">3.2.1.20</ecNumber>
    </recommendedName>
</protein>
<dbReference type="RefSeq" id="XP_022585276.1">
    <property type="nucleotide sequence ID" value="XM_022721552.1"/>
</dbReference>
<name>A0A1L9SUF7_9EURO</name>
<reference evidence="8" key="1">
    <citation type="journal article" date="2017" name="Genome Biol.">
        <title>Comparative genomics reveals high biological diversity and specific adaptations in the industrially and medically important fungal genus Aspergillus.</title>
        <authorList>
            <person name="de Vries R.P."/>
            <person name="Riley R."/>
            <person name="Wiebenga A."/>
            <person name="Aguilar-Osorio G."/>
            <person name="Amillis S."/>
            <person name="Uchima C.A."/>
            <person name="Anderluh G."/>
            <person name="Asadollahi M."/>
            <person name="Askin M."/>
            <person name="Barry K."/>
            <person name="Battaglia E."/>
            <person name="Bayram O."/>
            <person name="Benocci T."/>
            <person name="Braus-Stromeyer S.A."/>
            <person name="Caldana C."/>
            <person name="Canovas D."/>
            <person name="Cerqueira G.C."/>
            <person name="Chen F."/>
            <person name="Chen W."/>
            <person name="Choi C."/>
            <person name="Clum A."/>
            <person name="Dos Santos R.A."/>
            <person name="Damasio A.R."/>
            <person name="Diallinas G."/>
            <person name="Emri T."/>
            <person name="Fekete E."/>
            <person name="Flipphi M."/>
            <person name="Freyberg S."/>
            <person name="Gallo A."/>
            <person name="Gournas C."/>
            <person name="Habgood R."/>
            <person name="Hainaut M."/>
            <person name="Harispe M.L."/>
            <person name="Henrissat B."/>
            <person name="Hilden K.S."/>
            <person name="Hope R."/>
            <person name="Hossain A."/>
            <person name="Karabika E."/>
            <person name="Karaffa L."/>
            <person name="Karanyi Z."/>
            <person name="Krasevec N."/>
            <person name="Kuo A."/>
            <person name="Kusch H."/>
            <person name="LaButti K."/>
            <person name="Lagendijk E.L."/>
            <person name="Lapidus A."/>
            <person name="Levasseur A."/>
            <person name="Lindquist E."/>
            <person name="Lipzen A."/>
            <person name="Logrieco A.F."/>
            <person name="MacCabe A."/>
            <person name="Maekelae M.R."/>
            <person name="Malavazi I."/>
            <person name="Melin P."/>
            <person name="Meyer V."/>
            <person name="Mielnichuk N."/>
            <person name="Miskei M."/>
            <person name="Molnar A.P."/>
            <person name="Mule G."/>
            <person name="Ngan C.Y."/>
            <person name="Orejas M."/>
            <person name="Orosz E."/>
            <person name="Ouedraogo J.P."/>
            <person name="Overkamp K.M."/>
            <person name="Park H.-S."/>
            <person name="Perrone G."/>
            <person name="Piumi F."/>
            <person name="Punt P.J."/>
            <person name="Ram A.F."/>
            <person name="Ramon A."/>
            <person name="Rauscher S."/>
            <person name="Record E."/>
            <person name="Riano-Pachon D.M."/>
            <person name="Robert V."/>
            <person name="Roehrig J."/>
            <person name="Ruller R."/>
            <person name="Salamov A."/>
            <person name="Salih N.S."/>
            <person name="Samson R.A."/>
            <person name="Sandor E."/>
            <person name="Sanguinetti M."/>
            <person name="Schuetze T."/>
            <person name="Sepcic K."/>
            <person name="Shelest E."/>
            <person name="Sherlock G."/>
            <person name="Sophianopoulou V."/>
            <person name="Squina F.M."/>
            <person name="Sun H."/>
            <person name="Susca A."/>
            <person name="Todd R.B."/>
            <person name="Tsang A."/>
            <person name="Unkles S.E."/>
            <person name="van de Wiele N."/>
            <person name="van Rossen-Uffink D."/>
            <person name="Oliveira J.V."/>
            <person name="Vesth T.C."/>
            <person name="Visser J."/>
            <person name="Yu J.-H."/>
            <person name="Zhou M."/>
            <person name="Andersen M.R."/>
            <person name="Archer D.B."/>
            <person name="Baker S.E."/>
            <person name="Benoit I."/>
            <person name="Brakhage A.A."/>
            <person name="Braus G.H."/>
            <person name="Fischer R."/>
            <person name="Frisvad J.C."/>
            <person name="Goldman G.H."/>
            <person name="Houbraken J."/>
            <person name="Oakley B."/>
            <person name="Pocsi I."/>
            <person name="Scazzocchio C."/>
            <person name="Seiboth B."/>
            <person name="vanKuyk P.A."/>
            <person name="Wortman J."/>
            <person name="Dyer P.S."/>
            <person name="Grigoriev I.V."/>
        </authorList>
    </citation>
    <scope>NUCLEOTIDE SEQUENCE [LARGE SCALE GENOMIC DNA]</scope>
    <source>
        <strain evidence="8">CBS 506.65</strain>
    </source>
</reference>
<evidence type="ECO:0000256" key="1">
    <source>
        <dbReference type="ARBA" id="ARBA00001657"/>
    </source>
</evidence>
<dbReference type="GeneID" id="34608017"/>
<dbReference type="PANTHER" id="PTHR22762">
    <property type="entry name" value="ALPHA-GLUCOSIDASE"/>
    <property type="match status" value="1"/>
</dbReference>
<evidence type="ECO:0000259" key="5">
    <source>
        <dbReference type="Pfam" id="PF01055"/>
    </source>
</evidence>
<dbReference type="SUPFAM" id="SSF51445">
    <property type="entry name" value="(Trans)glycosidases"/>
    <property type="match status" value="1"/>
</dbReference>
<sequence length="810" mass="92143">MDKYTFRTTPQANAKAIVSGPNYRFTVLTDRLVRYEWVDEPGKFEDRASTFAIHRDFPVPEFRVVDKGGDLEIITPYLHLSYNKKRFSPDGLLVDFNSKFLKHGGQWRYGDAPEGNLGATARTLDMVDGRCDMGHGPLSRRGYAALDDSNSMLFDGKGFVAGRLAGDRVDGYLFCYGQEYRAAMKAFYALSGKQPELPRYALGNWWSRYHAYRQEEYLQLMDTFRARDIPMSVAVIDMDWHYVSDERVPHSGWTGYTWDKNLFPDPVQFGRELHDRNLKITLNDHPHQGIHSHEDPYEEMARALGHDTRDKTPILFDPTSPKFMEAYLGILHRNLENIACDFWWIDWQQGLYSKVPGMDPLWLLNHFHFLDHARQGNIPIIFSRYAGPGSHRYPIGFSGDTVVTWASLQFQPEFTATASNIGYGWWSHDIGGHLFGGRDDELVTRWVQLGVFSPIMRLHSTQSHWMSKEPWLYRAECESVMSTFLRLRHRLVPFLYTRNIICARDDEPLVQPMYWHHPYRAEAYTVPNQYYFGADLLVAPIVHPRNSKTSLAAVQAWLPPPHRHVDIFTGTVYDADHTVTFYRPLDGYPVLAHEGSIIPLDADAAPRNGCLNPNAFEVLVVVGQDGRAEILEDARDDASPDAPAAGPHTQTIAYTQKEGILTAHITDHHRPWTFRFLALTALPDKFKLSIDGVDRTADTSIRVDRYPQVASVVVTCPAVGAEQKQVRHVISIELGPDPQLAIIDATPRIEHLLMTYQIEYTAKDRIWEIVQSAKANPINVTVSRLMGLGHEEAIVGPILELLLADSRSAA</sequence>
<dbReference type="GO" id="GO:0005975">
    <property type="term" value="P:carbohydrate metabolic process"/>
    <property type="evidence" value="ECO:0007669"/>
    <property type="project" value="InterPro"/>
</dbReference>
<dbReference type="STRING" id="1073090.A0A1L9SUF7"/>
<evidence type="ECO:0000259" key="6">
    <source>
        <dbReference type="Pfam" id="PF21365"/>
    </source>
</evidence>
<keyword evidence="4" id="KW-0326">Glycosidase</keyword>
<dbReference type="InterPro" id="IPR017853">
    <property type="entry name" value="GH"/>
</dbReference>
<dbReference type="Pfam" id="PF01055">
    <property type="entry name" value="Glyco_hydro_31_2nd"/>
    <property type="match status" value="1"/>
</dbReference>
<dbReference type="AlphaFoldDB" id="A0A1L9SUF7"/>
<keyword evidence="8" id="KW-1185">Reference proteome</keyword>
<dbReference type="EMBL" id="KV878336">
    <property type="protein sequence ID" value="OJJ50766.1"/>
    <property type="molecule type" value="Genomic_DNA"/>
</dbReference>
<dbReference type="OrthoDB" id="1334205at2759"/>
<comment type="catalytic activity">
    <reaction evidence="1">
        <text>Hydrolysis of terminal, non-reducing (1-&gt;4)-linked alpha-D-glucose residues with release of alpha-D-glucose.</text>
        <dbReference type="EC" id="3.2.1.20"/>
    </reaction>
</comment>
<accession>A0A1L9SUF7</accession>
<dbReference type="EC" id="3.2.1.20" evidence="3"/>
<evidence type="ECO:0000256" key="4">
    <source>
        <dbReference type="RuleBase" id="RU361185"/>
    </source>
</evidence>
<organism evidence="7 8">
    <name type="scientific">Penicilliopsis zonata CBS 506.65</name>
    <dbReference type="NCBI Taxonomy" id="1073090"/>
    <lineage>
        <taxon>Eukaryota</taxon>
        <taxon>Fungi</taxon>
        <taxon>Dikarya</taxon>
        <taxon>Ascomycota</taxon>
        <taxon>Pezizomycotina</taxon>
        <taxon>Eurotiomycetes</taxon>
        <taxon>Eurotiomycetidae</taxon>
        <taxon>Eurotiales</taxon>
        <taxon>Aspergillaceae</taxon>
        <taxon>Penicilliopsis</taxon>
    </lineage>
</organism>